<feature type="transmembrane region" description="Helical" evidence="1">
    <location>
        <begin position="310"/>
        <end position="327"/>
    </location>
</feature>
<name>A0ABV3G7X9_MICGL</name>
<keyword evidence="1" id="KW-1133">Transmembrane helix</keyword>
<keyword evidence="1" id="KW-0812">Transmembrane</keyword>
<organism evidence="2 3">
    <name type="scientific">Microtetraspora glauca</name>
    <dbReference type="NCBI Taxonomy" id="1996"/>
    <lineage>
        <taxon>Bacteria</taxon>
        <taxon>Bacillati</taxon>
        <taxon>Actinomycetota</taxon>
        <taxon>Actinomycetes</taxon>
        <taxon>Streptosporangiales</taxon>
        <taxon>Streptosporangiaceae</taxon>
        <taxon>Microtetraspora</taxon>
    </lineage>
</organism>
<feature type="transmembrane region" description="Helical" evidence="1">
    <location>
        <begin position="455"/>
        <end position="478"/>
    </location>
</feature>
<comment type="caution">
    <text evidence="2">The sequence shown here is derived from an EMBL/GenBank/DDBJ whole genome shotgun (WGS) entry which is preliminary data.</text>
</comment>
<feature type="transmembrane region" description="Helical" evidence="1">
    <location>
        <begin position="176"/>
        <end position="200"/>
    </location>
</feature>
<feature type="transmembrane region" description="Helical" evidence="1">
    <location>
        <begin position="484"/>
        <end position="503"/>
    </location>
</feature>
<feature type="transmembrane region" description="Helical" evidence="1">
    <location>
        <begin position="110"/>
        <end position="133"/>
    </location>
</feature>
<evidence type="ECO:0000313" key="2">
    <source>
        <dbReference type="EMBL" id="MEV0967664.1"/>
    </source>
</evidence>
<dbReference type="InterPro" id="IPR046264">
    <property type="entry name" value="DUF6297"/>
</dbReference>
<proteinExistence type="predicted"/>
<keyword evidence="1" id="KW-0472">Membrane</keyword>
<sequence>MNTLAAARAIIRAPRARRTRTWQDRYTLVFAVVLLGAIAADPLSRAWNLLLAPVADVHPATMGTGLALIVLAYAGLVALARLVGPVALSPADATWLVLSPLDRRAVLRPAVVRLLVVSVVAGAVLGIAALAVVGVPDLVALRVTGAVVIGVAACVGGSALAVLAQRSDTEGGWLSVALTTIAVLAIVAGLAAASGAVLPWRSLLTSLPRLPASAVMAAAAGAALASAGVAVRAWRALPGFPTRAVIASSVRTGQAADALLTLEPTLLTWIAEDNHWRARRLRSRRWPRLPAPLAVAWVEARRLGRHPARLAVLLAVAALPALAAVAGGGITPLVMVALLAGALSAAASGTSGARRDSENPGLGRLLGATREWTRVARVIPPALLAAAWLAAALAGLAITGPVVTGAVAGASWWAFVPLCAPPLAVAALRIAGRGPIDHSLPVIDTPGGPVPMGPVLWAFTGIDVATLGCAPALAALLARPASPAGFLIAQAAATLLTAGAFLASGARPRRRP</sequence>
<dbReference type="Pfam" id="PF19814">
    <property type="entry name" value="DUF6297"/>
    <property type="match status" value="1"/>
</dbReference>
<protein>
    <submittedName>
        <fullName evidence="2">DUF6297 family protein</fullName>
    </submittedName>
</protein>
<feature type="transmembrane region" description="Helical" evidence="1">
    <location>
        <begin position="410"/>
        <end position="431"/>
    </location>
</feature>
<feature type="transmembrane region" description="Helical" evidence="1">
    <location>
        <begin position="212"/>
        <end position="234"/>
    </location>
</feature>
<reference evidence="2 3" key="1">
    <citation type="submission" date="2024-06" db="EMBL/GenBank/DDBJ databases">
        <title>The Natural Products Discovery Center: Release of the First 8490 Sequenced Strains for Exploring Actinobacteria Biosynthetic Diversity.</title>
        <authorList>
            <person name="Kalkreuter E."/>
            <person name="Kautsar S.A."/>
            <person name="Yang D."/>
            <person name="Bader C.D."/>
            <person name="Teijaro C.N."/>
            <person name="Fluegel L."/>
            <person name="Davis C.M."/>
            <person name="Simpson J.R."/>
            <person name="Lauterbach L."/>
            <person name="Steele A.D."/>
            <person name="Gui C."/>
            <person name="Meng S."/>
            <person name="Li G."/>
            <person name="Viehrig K."/>
            <person name="Ye F."/>
            <person name="Su P."/>
            <person name="Kiefer A.F."/>
            <person name="Nichols A."/>
            <person name="Cepeda A.J."/>
            <person name="Yan W."/>
            <person name="Fan B."/>
            <person name="Jiang Y."/>
            <person name="Adhikari A."/>
            <person name="Zheng C.-J."/>
            <person name="Schuster L."/>
            <person name="Cowan T.M."/>
            <person name="Smanski M.J."/>
            <person name="Chevrette M.G."/>
            <person name="De Carvalho L.P.S."/>
            <person name="Shen B."/>
        </authorList>
    </citation>
    <scope>NUCLEOTIDE SEQUENCE [LARGE SCALE GENOMIC DNA]</scope>
    <source>
        <strain evidence="2 3">NPDC050100</strain>
    </source>
</reference>
<dbReference type="RefSeq" id="WP_061257332.1">
    <property type="nucleotide sequence ID" value="NZ_JBFALK010000002.1"/>
</dbReference>
<feature type="transmembrane region" description="Helical" evidence="1">
    <location>
        <begin position="70"/>
        <end position="98"/>
    </location>
</feature>
<evidence type="ECO:0000256" key="1">
    <source>
        <dbReference type="SAM" id="Phobius"/>
    </source>
</evidence>
<feature type="transmembrane region" description="Helical" evidence="1">
    <location>
        <begin position="139"/>
        <end position="164"/>
    </location>
</feature>
<evidence type="ECO:0000313" key="3">
    <source>
        <dbReference type="Proteomes" id="UP001551675"/>
    </source>
</evidence>
<accession>A0ABV3G7X9</accession>
<gene>
    <name evidence="2" type="ORF">AB0I59_03445</name>
</gene>
<dbReference type="EMBL" id="JBFALK010000002">
    <property type="protein sequence ID" value="MEV0967664.1"/>
    <property type="molecule type" value="Genomic_DNA"/>
</dbReference>
<feature type="transmembrane region" description="Helical" evidence="1">
    <location>
        <begin position="375"/>
        <end position="398"/>
    </location>
</feature>
<keyword evidence="3" id="KW-1185">Reference proteome</keyword>
<dbReference type="Proteomes" id="UP001551675">
    <property type="component" value="Unassembled WGS sequence"/>
</dbReference>